<comment type="function">
    <text evidence="1">Specifically methylates the adenine in position 2030 of 23S rRNA.</text>
</comment>
<dbReference type="SUPFAM" id="SSF53335">
    <property type="entry name" value="S-adenosyl-L-methionine-dependent methyltransferases"/>
    <property type="match status" value="1"/>
</dbReference>
<dbReference type="eggNOG" id="COG2961">
    <property type="taxonomic scope" value="Bacteria"/>
</dbReference>
<feature type="active site" description="Proton acceptor" evidence="1">
    <location>
        <position position="164"/>
    </location>
</feature>
<dbReference type="Gene3D" id="3.40.50.150">
    <property type="entry name" value="Vaccinia Virus protein VP39"/>
    <property type="match status" value="1"/>
</dbReference>
<dbReference type="OrthoDB" id="9791274at2"/>
<dbReference type="PATRIC" id="fig|1328313.3.peg.2059"/>
<keyword evidence="3" id="KW-1185">Reference proteome</keyword>
<accession>W7QLX9</accession>
<dbReference type="GO" id="GO:0070475">
    <property type="term" value="P:rRNA base methylation"/>
    <property type="evidence" value="ECO:0007669"/>
    <property type="project" value="UniProtKB-UniRule"/>
</dbReference>
<feature type="binding site" evidence="1">
    <location>
        <position position="118"/>
    </location>
    <ligand>
        <name>S-adenosyl-L-methionine</name>
        <dbReference type="ChEBI" id="CHEBI:59789"/>
    </ligand>
</feature>
<evidence type="ECO:0000256" key="1">
    <source>
        <dbReference type="HAMAP-Rule" id="MF_00934"/>
    </source>
</evidence>
<feature type="binding site" evidence="1">
    <location>
        <position position="164"/>
    </location>
    <ligand>
        <name>S-adenosyl-L-methionine</name>
        <dbReference type="ChEBI" id="CHEBI:59789"/>
    </ligand>
</feature>
<dbReference type="EMBL" id="ARZY01000017">
    <property type="protein sequence ID" value="EWH09962.1"/>
    <property type="molecule type" value="Genomic_DNA"/>
</dbReference>
<keyword evidence="1" id="KW-0949">S-adenosyl-L-methionine</keyword>
<dbReference type="PANTHER" id="PTHR37426:SF1">
    <property type="entry name" value="RIBOSOMAL RNA LARGE SUBUNIT METHYLTRANSFERASE J"/>
    <property type="match status" value="1"/>
</dbReference>
<proteinExistence type="inferred from homology"/>
<dbReference type="HAMAP" id="MF_00934">
    <property type="entry name" value="23SrRNA_methyltr_J"/>
    <property type="match status" value="1"/>
</dbReference>
<feature type="binding site" evidence="1">
    <location>
        <position position="42"/>
    </location>
    <ligand>
        <name>S-adenosyl-L-methionine</name>
        <dbReference type="ChEBI" id="CHEBI:59789"/>
    </ligand>
</feature>
<name>W7QLX9_9ALTE</name>
<keyword evidence="1" id="KW-0808">Transferase</keyword>
<feature type="site" description="Interaction with substrate rRNA" evidence="1">
    <location>
        <position position="4"/>
    </location>
</feature>
<organism evidence="2 3">
    <name type="scientific">Catenovulum agarivorans DS-2</name>
    <dbReference type="NCBI Taxonomy" id="1328313"/>
    <lineage>
        <taxon>Bacteria</taxon>
        <taxon>Pseudomonadati</taxon>
        <taxon>Pseudomonadota</taxon>
        <taxon>Gammaproteobacteria</taxon>
        <taxon>Alteromonadales</taxon>
        <taxon>Alteromonadaceae</taxon>
        <taxon>Catenovulum</taxon>
    </lineage>
</organism>
<dbReference type="GO" id="GO:0036307">
    <property type="term" value="F:23S rRNA (adenine(2030)-N(6))-methyltransferase activity"/>
    <property type="evidence" value="ECO:0007669"/>
    <property type="project" value="UniProtKB-UniRule"/>
</dbReference>
<keyword evidence="1" id="KW-0698">rRNA processing</keyword>
<dbReference type="InterPro" id="IPR007473">
    <property type="entry name" value="RlmJ"/>
</dbReference>
<comment type="similarity">
    <text evidence="1">Belongs to the RlmJ family.</text>
</comment>
<comment type="subunit">
    <text evidence="1">Monomer.</text>
</comment>
<feature type="binding site" evidence="1">
    <location>
        <position position="100"/>
    </location>
    <ligand>
        <name>S-adenosyl-L-methionine</name>
        <dbReference type="ChEBI" id="CHEBI:59789"/>
    </ligand>
</feature>
<reference evidence="2 3" key="1">
    <citation type="journal article" date="2014" name="Genome Announc.">
        <title>Draft Genome Sequence of the Agar-Degrading Bacterium Catenovulum sp. Strain DS-2, Isolated from Intestines of Haliotis diversicolor.</title>
        <authorList>
            <person name="Shan D."/>
            <person name="Li X."/>
            <person name="Gu Z."/>
            <person name="Wei G."/>
            <person name="Gao Z."/>
            <person name="Shao Z."/>
        </authorList>
    </citation>
    <scope>NUCLEOTIDE SEQUENCE [LARGE SCALE GENOMIC DNA]</scope>
    <source>
        <strain evidence="2 3">DS-2</strain>
    </source>
</reference>
<sequence length="283" mass="32097">MLSYRHSFHAGNHADVIKHITLIAVIEKLKKKNKPFVYIDTHSGRGLYDLSSDESRKTAEFEQGIGRLLDNSTGCDQIVIDYIDYVSQYMQSTPPMYPGSPSIACDLLREQDKCIFMELHSDEIAKLKRNFNKDSRIAIHHRDGFEGLNACMPPEPARGLVLIDPAYEVKQDYADAIKALKQSIKKWSHGIFLLWYPKLARQRDRSEQLKNELAALPIDNLLAVELDVEAQQAEFGMYGSGMLIVNAPYQLDTLLEPITQQLASKLAQDANAKAHIEWLIEPK</sequence>
<protein>
    <recommendedName>
        <fullName evidence="1">Ribosomal RNA large subunit methyltransferase J</fullName>
        <ecNumber evidence="1">2.1.1.266</ecNumber>
    </recommendedName>
    <alternativeName>
        <fullName evidence="1">23S rRNA (adenine(2030)-N6)-methyltransferase</fullName>
    </alternativeName>
    <alternativeName>
        <fullName evidence="1">23S rRNA m6A2030 methyltransferase</fullName>
    </alternativeName>
</protein>
<dbReference type="EC" id="2.1.1.266" evidence="1"/>
<gene>
    <name evidence="1" type="primary">rlmJ</name>
    <name evidence="2" type="ORF">DS2_10057</name>
</gene>
<dbReference type="InterPro" id="IPR029063">
    <property type="entry name" value="SAM-dependent_MTases_sf"/>
</dbReference>
<comment type="catalytic activity">
    <reaction evidence="1">
        <text>adenosine(2030) in 23S rRNA + S-adenosyl-L-methionine = N(6)-methyladenosine(2030) in 23S rRNA + S-adenosyl-L-homocysteine + H(+)</text>
        <dbReference type="Rhea" id="RHEA:43736"/>
        <dbReference type="Rhea" id="RHEA-COMP:10668"/>
        <dbReference type="Rhea" id="RHEA-COMP:10669"/>
        <dbReference type="ChEBI" id="CHEBI:15378"/>
        <dbReference type="ChEBI" id="CHEBI:57856"/>
        <dbReference type="ChEBI" id="CHEBI:59789"/>
        <dbReference type="ChEBI" id="CHEBI:74411"/>
        <dbReference type="ChEBI" id="CHEBI:74449"/>
        <dbReference type="EC" id="2.1.1.266"/>
    </reaction>
</comment>
<evidence type="ECO:0000313" key="3">
    <source>
        <dbReference type="Proteomes" id="UP000019276"/>
    </source>
</evidence>
<dbReference type="AlphaFoldDB" id="W7QLX9"/>
<evidence type="ECO:0000313" key="2">
    <source>
        <dbReference type="EMBL" id="EWH09962.1"/>
    </source>
</evidence>
<keyword evidence="1" id="KW-0694">RNA-binding</keyword>
<dbReference type="GO" id="GO:0005829">
    <property type="term" value="C:cytosol"/>
    <property type="evidence" value="ECO:0007669"/>
    <property type="project" value="TreeGrafter"/>
</dbReference>
<feature type="binding site" evidence="1">
    <location>
        <position position="19"/>
    </location>
    <ligand>
        <name>S-adenosyl-L-methionine</name>
        <dbReference type="ChEBI" id="CHEBI:59789"/>
    </ligand>
</feature>
<dbReference type="GO" id="GO:0003723">
    <property type="term" value="F:RNA binding"/>
    <property type="evidence" value="ECO:0007669"/>
    <property type="project" value="UniProtKB-UniRule"/>
</dbReference>
<dbReference type="Pfam" id="PF04378">
    <property type="entry name" value="RsmJ"/>
    <property type="match status" value="1"/>
</dbReference>
<dbReference type="PANTHER" id="PTHR37426">
    <property type="entry name" value="RIBOSOMAL RNA LARGE SUBUNIT METHYLTRANSFERASE J"/>
    <property type="match status" value="1"/>
</dbReference>
<dbReference type="Proteomes" id="UP000019276">
    <property type="component" value="Unassembled WGS sequence"/>
</dbReference>
<keyword evidence="1" id="KW-0489">Methyltransferase</keyword>
<dbReference type="RefSeq" id="WP_035014627.1">
    <property type="nucleotide sequence ID" value="NZ_ARZY01000017.1"/>
</dbReference>
<feature type="binding site" evidence="1">
    <location>
        <begin position="143"/>
        <end position="144"/>
    </location>
    <ligand>
        <name>S-adenosyl-L-methionine</name>
        <dbReference type="ChEBI" id="CHEBI:59789"/>
    </ligand>
</feature>
<comment type="caution">
    <text evidence="2">The sequence shown here is derived from an EMBL/GenBank/DDBJ whole genome shotgun (WGS) entry which is preliminary data.</text>
</comment>